<reference evidence="3" key="1">
    <citation type="journal article" date="2019" name="Int. J. Syst. Evol. Microbiol.">
        <title>The Global Catalogue of Microorganisms (GCM) 10K type strain sequencing project: providing services to taxonomists for standard genome sequencing and annotation.</title>
        <authorList>
            <consortium name="The Broad Institute Genomics Platform"/>
            <consortium name="The Broad Institute Genome Sequencing Center for Infectious Disease"/>
            <person name="Wu L."/>
            <person name="Ma J."/>
        </authorList>
    </citation>
    <scope>NUCLEOTIDE SEQUENCE [LARGE SCALE GENOMIC DNA]</scope>
    <source>
        <strain evidence="3">CGMCC 1.15304</strain>
    </source>
</reference>
<keyword evidence="1" id="KW-1133">Transmembrane helix</keyword>
<evidence type="ECO:0000313" key="3">
    <source>
        <dbReference type="Proteomes" id="UP001595776"/>
    </source>
</evidence>
<evidence type="ECO:0000313" key="2">
    <source>
        <dbReference type="EMBL" id="MFC4348758.1"/>
    </source>
</evidence>
<gene>
    <name evidence="2" type="ORF">ACFO5Q_12970</name>
</gene>
<dbReference type="RefSeq" id="WP_156431837.1">
    <property type="nucleotide sequence ID" value="NZ_JBHSCR010000014.1"/>
</dbReference>
<dbReference type="Proteomes" id="UP001595776">
    <property type="component" value="Unassembled WGS sequence"/>
</dbReference>
<keyword evidence="1" id="KW-0812">Transmembrane</keyword>
<sequence length="97" mass="10547">MSGGFLCQNMECRAFVKPGYDFKSNKFMAVSCSSCGREYGSEEAASEVEKTISGRAARTGDEFKVKAGGQFGYAVVWVWGAYILGAVLVYLVLSTIY</sequence>
<dbReference type="EMBL" id="JBHSCR010000014">
    <property type="protein sequence ID" value="MFC4348758.1"/>
    <property type="molecule type" value="Genomic_DNA"/>
</dbReference>
<comment type="caution">
    <text evidence="2">The sequence shown here is derived from an EMBL/GenBank/DDBJ whole genome shotgun (WGS) entry which is preliminary data.</text>
</comment>
<name>A0ABV8UC33_9PROT</name>
<accession>A0ABV8UC33</accession>
<protein>
    <submittedName>
        <fullName evidence="2">Uncharacterized protein</fullName>
    </submittedName>
</protein>
<organism evidence="2 3">
    <name type="scientific">Kordiimonas lipolytica</name>
    <dbReference type="NCBI Taxonomy" id="1662421"/>
    <lineage>
        <taxon>Bacteria</taxon>
        <taxon>Pseudomonadati</taxon>
        <taxon>Pseudomonadota</taxon>
        <taxon>Alphaproteobacteria</taxon>
        <taxon>Kordiimonadales</taxon>
        <taxon>Kordiimonadaceae</taxon>
        <taxon>Kordiimonas</taxon>
    </lineage>
</organism>
<feature type="transmembrane region" description="Helical" evidence="1">
    <location>
        <begin position="71"/>
        <end position="93"/>
    </location>
</feature>
<evidence type="ECO:0000256" key="1">
    <source>
        <dbReference type="SAM" id="Phobius"/>
    </source>
</evidence>
<keyword evidence="1" id="KW-0472">Membrane</keyword>
<proteinExistence type="predicted"/>
<keyword evidence="3" id="KW-1185">Reference proteome</keyword>